<evidence type="ECO:0000256" key="3">
    <source>
        <dbReference type="ARBA" id="ARBA00022801"/>
    </source>
</evidence>
<dbReference type="InterPro" id="IPR000629">
    <property type="entry name" value="RNA-helicase_DEAD-box_CS"/>
</dbReference>
<feature type="compositionally biased region" description="Basic residues" evidence="8">
    <location>
        <begin position="524"/>
        <end position="535"/>
    </location>
</feature>
<evidence type="ECO:0000256" key="1">
    <source>
        <dbReference type="ARBA" id="ARBA00012552"/>
    </source>
</evidence>
<keyword evidence="4 7" id="KW-0347">Helicase</keyword>
<evidence type="ECO:0000256" key="6">
    <source>
        <dbReference type="PROSITE-ProRule" id="PRU00552"/>
    </source>
</evidence>
<dbReference type="PROSITE" id="PS00039">
    <property type="entry name" value="DEAD_ATP_HELICASE"/>
    <property type="match status" value="1"/>
</dbReference>
<dbReference type="GO" id="GO:0009409">
    <property type="term" value="P:response to cold"/>
    <property type="evidence" value="ECO:0007669"/>
    <property type="project" value="TreeGrafter"/>
</dbReference>
<dbReference type="Gene3D" id="3.40.50.300">
    <property type="entry name" value="P-loop containing nucleotide triphosphate hydrolases"/>
    <property type="match status" value="2"/>
</dbReference>
<name>A0A4Q9KL11_PROTD</name>
<dbReference type="InterPro" id="IPR027417">
    <property type="entry name" value="P-loop_NTPase"/>
</dbReference>
<evidence type="ECO:0000256" key="7">
    <source>
        <dbReference type="RuleBase" id="RU000492"/>
    </source>
</evidence>
<evidence type="ECO:0000259" key="11">
    <source>
        <dbReference type="PROSITE" id="PS51195"/>
    </source>
</evidence>
<dbReference type="Pfam" id="PF00271">
    <property type="entry name" value="Helicase_C"/>
    <property type="match status" value="1"/>
</dbReference>
<dbReference type="InterPro" id="IPR001650">
    <property type="entry name" value="Helicase_C-like"/>
</dbReference>
<dbReference type="Proteomes" id="UP000291933">
    <property type="component" value="Unassembled WGS sequence"/>
</dbReference>
<feature type="domain" description="Helicase C-terminal" evidence="10">
    <location>
        <begin position="272"/>
        <end position="417"/>
    </location>
</feature>
<evidence type="ECO:0000259" key="10">
    <source>
        <dbReference type="PROSITE" id="PS51194"/>
    </source>
</evidence>
<dbReference type="SMART" id="SM00487">
    <property type="entry name" value="DEXDc"/>
    <property type="match status" value="1"/>
</dbReference>
<feature type="region of interest" description="Disordered" evidence="8">
    <location>
        <begin position="424"/>
        <end position="550"/>
    </location>
</feature>
<evidence type="ECO:0000313" key="12">
    <source>
        <dbReference type="EMBL" id="TBT95196.1"/>
    </source>
</evidence>
<dbReference type="InterPro" id="IPR014014">
    <property type="entry name" value="RNA_helicase_DEAD_Q_motif"/>
</dbReference>
<dbReference type="OrthoDB" id="9805696at2"/>
<keyword evidence="13" id="KW-1185">Reference proteome</keyword>
<evidence type="ECO:0000256" key="5">
    <source>
        <dbReference type="ARBA" id="ARBA00022840"/>
    </source>
</evidence>
<keyword evidence="3 7" id="KW-0378">Hydrolase</keyword>
<dbReference type="PANTHER" id="PTHR47963">
    <property type="entry name" value="DEAD-BOX ATP-DEPENDENT RNA HELICASE 47, MITOCHONDRIAL"/>
    <property type="match status" value="1"/>
</dbReference>
<keyword evidence="5 7" id="KW-0067">ATP-binding</keyword>
<dbReference type="SUPFAM" id="SSF52540">
    <property type="entry name" value="P-loop containing nucleoside triphosphate hydrolases"/>
    <property type="match status" value="1"/>
</dbReference>
<protein>
    <recommendedName>
        <fullName evidence="1">RNA helicase</fullName>
        <ecNumber evidence="1">3.6.4.13</ecNumber>
    </recommendedName>
</protein>
<feature type="domain" description="Helicase ATP-binding" evidence="9">
    <location>
        <begin position="64"/>
        <end position="244"/>
    </location>
</feature>
<dbReference type="PROSITE" id="PS51195">
    <property type="entry name" value="Q_MOTIF"/>
    <property type="match status" value="1"/>
</dbReference>
<dbReference type="CDD" id="cd18787">
    <property type="entry name" value="SF2_C_DEAD"/>
    <property type="match status" value="1"/>
</dbReference>
<dbReference type="GO" id="GO:0016787">
    <property type="term" value="F:hydrolase activity"/>
    <property type="evidence" value="ECO:0007669"/>
    <property type="project" value="UniProtKB-KW"/>
</dbReference>
<dbReference type="PROSITE" id="PS51192">
    <property type="entry name" value="HELICASE_ATP_BIND_1"/>
    <property type="match status" value="1"/>
</dbReference>
<reference evidence="12 13" key="1">
    <citation type="submission" date="2019-01" db="EMBL/GenBank/DDBJ databases">
        <title>Lactibacter flavus gen. nov., sp. nov., a novel bacterium of the family Propionibacteriaceae isolated from raw milk and dairy products.</title>
        <authorList>
            <person name="Huptas C."/>
            <person name="Wenning M."/>
            <person name="Breitenwieser F."/>
            <person name="Doll E."/>
            <person name="Von Neubeck M."/>
            <person name="Busse H.-J."/>
            <person name="Scherer S."/>
        </authorList>
    </citation>
    <scope>NUCLEOTIDE SEQUENCE [LARGE SCALE GENOMIC DNA]</scope>
    <source>
        <strain evidence="12 13">DSM 22130</strain>
    </source>
</reference>
<dbReference type="InterPro" id="IPR044742">
    <property type="entry name" value="DEAD/DEAH_RhlB"/>
</dbReference>
<organism evidence="12 13">
    <name type="scientific">Propioniciclava tarda</name>
    <dbReference type="NCBI Taxonomy" id="433330"/>
    <lineage>
        <taxon>Bacteria</taxon>
        <taxon>Bacillati</taxon>
        <taxon>Actinomycetota</taxon>
        <taxon>Actinomycetes</taxon>
        <taxon>Propionibacteriales</taxon>
        <taxon>Propionibacteriaceae</taxon>
        <taxon>Propioniciclava</taxon>
    </lineage>
</organism>
<evidence type="ECO:0000313" key="13">
    <source>
        <dbReference type="Proteomes" id="UP000291933"/>
    </source>
</evidence>
<accession>A0A4Q9KL11</accession>
<evidence type="ECO:0000256" key="2">
    <source>
        <dbReference type="ARBA" id="ARBA00022741"/>
    </source>
</evidence>
<dbReference type="EC" id="3.6.4.13" evidence="1"/>
<feature type="compositionally biased region" description="Low complexity" evidence="8">
    <location>
        <begin position="502"/>
        <end position="519"/>
    </location>
</feature>
<dbReference type="PROSITE" id="PS51194">
    <property type="entry name" value="HELICASE_CTER"/>
    <property type="match status" value="1"/>
</dbReference>
<evidence type="ECO:0000256" key="8">
    <source>
        <dbReference type="SAM" id="MobiDB-lite"/>
    </source>
</evidence>
<feature type="compositionally biased region" description="Basic and acidic residues" evidence="8">
    <location>
        <begin position="439"/>
        <end position="464"/>
    </location>
</feature>
<evidence type="ECO:0000256" key="4">
    <source>
        <dbReference type="ARBA" id="ARBA00022806"/>
    </source>
</evidence>
<evidence type="ECO:0000259" key="9">
    <source>
        <dbReference type="PROSITE" id="PS51192"/>
    </source>
</evidence>
<comment type="caution">
    <text evidence="12">The sequence shown here is derived from an EMBL/GenBank/DDBJ whole genome shotgun (WGS) entry which is preliminary data.</text>
</comment>
<dbReference type="InterPro" id="IPR050547">
    <property type="entry name" value="DEAD_box_RNA_helicases"/>
</dbReference>
<comment type="similarity">
    <text evidence="7">Belongs to the DEAD box helicase family.</text>
</comment>
<dbReference type="CDD" id="cd00268">
    <property type="entry name" value="DEADc"/>
    <property type="match status" value="1"/>
</dbReference>
<dbReference type="GO" id="GO:0003724">
    <property type="term" value="F:RNA helicase activity"/>
    <property type="evidence" value="ECO:0007669"/>
    <property type="project" value="UniProtKB-EC"/>
</dbReference>
<dbReference type="InterPro" id="IPR011545">
    <property type="entry name" value="DEAD/DEAH_box_helicase_dom"/>
</dbReference>
<feature type="region of interest" description="Disordered" evidence="8">
    <location>
        <begin position="1"/>
        <end position="27"/>
    </location>
</feature>
<dbReference type="GO" id="GO:0005829">
    <property type="term" value="C:cytosol"/>
    <property type="evidence" value="ECO:0007669"/>
    <property type="project" value="TreeGrafter"/>
</dbReference>
<dbReference type="AlphaFoldDB" id="A0A4Q9KL11"/>
<feature type="compositionally biased region" description="Low complexity" evidence="8">
    <location>
        <begin position="475"/>
        <end position="486"/>
    </location>
</feature>
<proteinExistence type="inferred from homology"/>
<feature type="compositionally biased region" description="Basic residues" evidence="8">
    <location>
        <begin position="1"/>
        <end position="10"/>
    </location>
</feature>
<dbReference type="GO" id="GO:0005840">
    <property type="term" value="C:ribosome"/>
    <property type="evidence" value="ECO:0007669"/>
    <property type="project" value="TreeGrafter"/>
</dbReference>
<gene>
    <name evidence="12" type="ORF">ET996_06665</name>
</gene>
<keyword evidence="2 7" id="KW-0547">Nucleotide-binding</keyword>
<dbReference type="InterPro" id="IPR014001">
    <property type="entry name" value="Helicase_ATP-bd"/>
</dbReference>
<dbReference type="GO" id="GO:0033592">
    <property type="term" value="F:RNA strand annealing activity"/>
    <property type="evidence" value="ECO:0007669"/>
    <property type="project" value="TreeGrafter"/>
</dbReference>
<dbReference type="EMBL" id="SDMR01000006">
    <property type="protein sequence ID" value="TBT95196.1"/>
    <property type="molecule type" value="Genomic_DNA"/>
</dbReference>
<dbReference type="SMART" id="SM00490">
    <property type="entry name" value="HELICc"/>
    <property type="match status" value="1"/>
</dbReference>
<sequence>MRSPRSHGRFSRAGESKGITLTENTLPQADEKQTFSDLGVHPDITAALAEVGIVHPFPIQALSIPISLVGTDMIGQARTGTGKTLAFGITVLQRVTIEGDDDFAALKHPGKPQALIMTPTRELALQVAKDLEVAGAIRKARVLTVYGGVGYEPQLDALRSGVDIVVGTPGRLLDLVQRRDLDLSHVRELVLDEADEMLDLGFLPDVERLIAKTPKSRQTMLFSATMPAAVVGLSRMHLDQPVNIRAEAHDAKATVPDTTQFIYQAHDLDKPEIVGRLLQAEGVGKVMVFTRTKRAAQRLSDELEDRGFAAASIHGDLSQVLREKALKKFRDDKIQVLVATDVAARGIDVAGITHVVNYECPDDEKTYVHRIGRTGRAGRKGVAVTLVDWADVTRWRVINKALELDFETIPETYSSSAHLYADLQIPEGTRGRVPGSTPKVREDRPSGRHGDHKERKREERPARERTRRRLRNGVAADADAPAPEAPVKGEHHGKKHHKGEHGPAADQAAEGQAAEASDSPEATRRRRRRRGGRGRGGRDGDTPQVAAGTE</sequence>
<dbReference type="RefSeq" id="WP_131171783.1">
    <property type="nucleotide sequence ID" value="NZ_FXTL01000005.1"/>
</dbReference>
<feature type="short sequence motif" description="Q motif" evidence="6">
    <location>
        <begin position="33"/>
        <end position="61"/>
    </location>
</feature>
<feature type="domain" description="DEAD-box RNA helicase Q" evidence="11">
    <location>
        <begin position="33"/>
        <end position="61"/>
    </location>
</feature>
<dbReference type="Pfam" id="PF00270">
    <property type="entry name" value="DEAD"/>
    <property type="match status" value="1"/>
</dbReference>
<dbReference type="GO" id="GO:0005524">
    <property type="term" value="F:ATP binding"/>
    <property type="evidence" value="ECO:0007669"/>
    <property type="project" value="UniProtKB-KW"/>
</dbReference>
<dbReference type="PANTHER" id="PTHR47963:SF8">
    <property type="entry name" value="ATP-DEPENDENT RNA HELICASE DEAD"/>
    <property type="match status" value="1"/>
</dbReference>